<keyword evidence="2" id="KW-1185">Reference proteome</keyword>
<dbReference type="EMBL" id="QXED01000006">
    <property type="protein sequence ID" value="RIV20558.1"/>
    <property type="molecule type" value="Genomic_DNA"/>
</dbReference>
<reference evidence="1 2" key="1">
    <citation type="submission" date="2018-08" db="EMBL/GenBank/DDBJ databases">
        <title>Fibrisoma montanum sp. nov., isolated from Danxia mountain soil.</title>
        <authorList>
            <person name="Huang Y."/>
        </authorList>
    </citation>
    <scope>NUCLEOTIDE SEQUENCE [LARGE SCALE GENOMIC DNA]</scope>
    <source>
        <strain evidence="1 2">HYT19</strain>
    </source>
</reference>
<dbReference type="AlphaFoldDB" id="A0A418M478"/>
<accession>A0A418M478</accession>
<sequence length="238" mass="27815">MNQPATYARRPNTGSPKFEADPIGSTYRWELYLTPGHPLNKVGLMDGYSKGMGFENPNKVVLLHRKLMNPLLPYLTRCDAILVFENNKALPKEYHKKLIELRSNDFKTFDWVQKDTFLNQFLNAYYTEFIQTGTMPPVEDRRKNVRKAEYMAELDHSKYTFKTLEELTQFCQSRYEKYSATCMNDWFAKHADFQPELFNADIENALIHQVHSSPTQEGAQLAIDQLNKMYGRHPSSRK</sequence>
<evidence type="ECO:0000313" key="2">
    <source>
        <dbReference type="Proteomes" id="UP000283523"/>
    </source>
</evidence>
<proteinExistence type="predicted"/>
<dbReference type="Proteomes" id="UP000283523">
    <property type="component" value="Unassembled WGS sequence"/>
</dbReference>
<evidence type="ECO:0000313" key="1">
    <source>
        <dbReference type="EMBL" id="RIV20558.1"/>
    </source>
</evidence>
<protein>
    <submittedName>
        <fullName evidence="1">Uncharacterized protein</fullName>
    </submittedName>
</protein>
<organism evidence="1 2">
    <name type="scientific">Fibrisoma montanum</name>
    <dbReference type="NCBI Taxonomy" id="2305895"/>
    <lineage>
        <taxon>Bacteria</taxon>
        <taxon>Pseudomonadati</taxon>
        <taxon>Bacteroidota</taxon>
        <taxon>Cytophagia</taxon>
        <taxon>Cytophagales</taxon>
        <taxon>Spirosomataceae</taxon>
        <taxon>Fibrisoma</taxon>
    </lineage>
</organism>
<gene>
    <name evidence="1" type="ORF">DYU11_21165</name>
</gene>
<name>A0A418M478_9BACT</name>
<comment type="caution">
    <text evidence="1">The sequence shown here is derived from an EMBL/GenBank/DDBJ whole genome shotgun (WGS) entry which is preliminary data.</text>
</comment>